<protein>
    <submittedName>
        <fullName evidence="2">Uncharacterized protein</fullName>
    </submittedName>
</protein>
<feature type="region of interest" description="Disordered" evidence="1">
    <location>
        <begin position="1"/>
        <end position="31"/>
    </location>
</feature>
<reference evidence="2" key="1">
    <citation type="submission" date="2024-06" db="EMBL/GenBank/DDBJ databases">
        <title>Draft Genome Sequence of Deinococcus sonorensis Type Strain KR-87, a Biofilm Producing Representative of the Genus Deinococcus.</title>
        <authorList>
            <person name="Boren L.S."/>
            <person name="Grosso R.A."/>
            <person name="Hugenberg-Cox A.N."/>
            <person name="Hill J.T.E."/>
            <person name="Albert C.M."/>
            <person name="Tuohy J.M."/>
        </authorList>
    </citation>
    <scope>NUCLEOTIDE SEQUENCE</scope>
    <source>
        <strain evidence="2">KR-87</strain>
        <plasmid evidence="2">pDson04</plasmid>
    </source>
</reference>
<dbReference type="AlphaFoldDB" id="A0AAU7U537"/>
<geneLocation type="plasmid" evidence="2">
    <name>pDson04</name>
</geneLocation>
<name>A0AAU7U537_9DEIO</name>
<evidence type="ECO:0000256" key="1">
    <source>
        <dbReference type="SAM" id="MobiDB-lite"/>
    </source>
</evidence>
<gene>
    <name evidence="2" type="ORF">ABOD76_01225</name>
</gene>
<dbReference type="RefSeq" id="WP_350240816.1">
    <property type="nucleotide sequence ID" value="NZ_CP158296.1"/>
</dbReference>
<dbReference type="EMBL" id="CP158296">
    <property type="protein sequence ID" value="XBV83379.1"/>
    <property type="molecule type" value="Genomic_DNA"/>
</dbReference>
<keyword evidence="2" id="KW-0614">Plasmid</keyword>
<evidence type="ECO:0000313" key="2">
    <source>
        <dbReference type="EMBL" id="XBV83379.1"/>
    </source>
</evidence>
<feature type="compositionally biased region" description="Gly residues" evidence="1">
    <location>
        <begin position="1"/>
        <end position="11"/>
    </location>
</feature>
<sequence>MTHLPGPGGDPAPGVCSTPARAASTSPGPSAPGVLDPALIGVWTNVDDTLELSLLKDGRAFVVNTRPGAGGVVGGEPGIWQIQDHKVAFQWLVSGTERETYEVSGEQMTFAGWMHLRRTESEASSTYSQRSAAAGAEARTWQEHYPVGPAIVTAVKDDPHPDRVCAGAKVYAGEGLDVEDLTILTAYSTDPYQVVHEYKTFQATEFVLLPNGRYNHTVVLPKGLDTNLQPTYDTTVTWGQYAVQPGPALEGDAVIFTGDGGGSETVKVLSGRRYMYQPSSDILYRNQHPKPGP</sequence>
<dbReference type="KEGG" id="dsc:ABOD76_01225"/>
<accession>A0AAU7U537</accession>
<organism evidence="2">
    <name type="scientific">Deinococcus sonorensis KR-87</name>
    <dbReference type="NCBI Taxonomy" id="694439"/>
    <lineage>
        <taxon>Bacteria</taxon>
        <taxon>Thermotogati</taxon>
        <taxon>Deinococcota</taxon>
        <taxon>Deinococci</taxon>
        <taxon>Deinococcales</taxon>
        <taxon>Deinococcaceae</taxon>
        <taxon>Deinococcus</taxon>
    </lineage>
</organism>
<proteinExistence type="predicted"/>